<protein>
    <submittedName>
        <fullName evidence="1">MIP05956p</fullName>
    </submittedName>
</protein>
<sequence length="48" mass="5739">MATVAKQPLYTKRLRNAHLMFGQRDYYGIRLFKTMVPVPLDKRIASWR</sequence>
<name>C0PDE3_DROME</name>
<accession>C0PDE3</accession>
<reference evidence="1" key="1">
    <citation type="submission" date="2009-02" db="EMBL/GenBank/DDBJ databases">
        <authorList>
            <person name="Carlson J."/>
            <person name="Booth B."/>
            <person name="Frise E."/>
            <person name="Sandler J."/>
            <person name="Wan K."/>
            <person name="Yu C."/>
            <person name="Celniker S."/>
        </authorList>
    </citation>
    <scope>NUCLEOTIDE SEQUENCE</scope>
</reference>
<dbReference type="AlphaFoldDB" id="C0PDE3"/>
<evidence type="ECO:0000313" key="1">
    <source>
        <dbReference type="EMBL" id="ACN32188.1"/>
    </source>
</evidence>
<dbReference type="EMBL" id="BT066312">
    <property type="protein sequence ID" value="ACN32188.1"/>
    <property type="molecule type" value="mRNA"/>
</dbReference>
<proteinExistence type="evidence at transcript level"/>
<organism evidence="1">
    <name type="scientific">Drosophila melanogaster</name>
    <name type="common">Fruit fly</name>
    <dbReference type="NCBI Taxonomy" id="7227"/>
    <lineage>
        <taxon>Eukaryota</taxon>
        <taxon>Metazoa</taxon>
        <taxon>Ecdysozoa</taxon>
        <taxon>Arthropoda</taxon>
        <taxon>Hexapoda</taxon>
        <taxon>Insecta</taxon>
        <taxon>Pterygota</taxon>
        <taxon>Neoptera</taxon>
        <taxon>Endopterygota</taxon>
        <taxon>Diptera</taxon>
        <taxon>Brachycera</taxon>
        <taxon>Muscomorpha</taxon>
        <taxon>Ephydroidea</taxon>
        <taxon>Drosophilidae</taxon>
        <taxon>Drosophila</taxon>
        <taxon>Sophophora</taxon>
    </lineage>
</organism>